<evidence type="ECO:0000256" key="10">
    <source>
        <dbReference type="ARBA" id="ARBA00031051"/>
    </source>
</evidence>
<sequence length="168" mass="18402">MKIKMLALDVDGVMTDGSIYYTREGEEIKAFHAQDGMGIKYLRKSGVHVVVISGRNSPPLLRRLKDLGIRHYRLKCGNKVEALCDICDDLGIDLSETAFMGDDLIDLAVMQAAGYAISPENGCNEVKAIANFITPRCGGHGAVRDACEHVADMNDIRLVDLVDGKHRV</sequence>
<dbReference type="Proteomes" id="UP000630923">
    <property type="component" value="Unassembled WGS sequence"/>
</dbReference>
<dbReference type="EMBL" id="BNCI01000001">
    <property type="protein sequence ID" value="GHF18327.1"/>
    <property type="molecule type" value="Genomic_DNA"/>
</dbReference>
<evidence type="ECO:0000256" key="8">
    <source>
        <dbReference type="ARBA" id="ARBA00022801"/>
    </source>
</evidence>
<dbReference type="PANTHER" id="PTHR21485">
    <property type="entry name" value="HAD SUPERFAMILY MEMBERS CMAS AND KDSC"/>
    <property type="match status" value="1"/>
</dbReference>
<evidence type="ECO:0000313" key="12">
    <source>
        <dbReference type="EMBL" id="GHF18327.1"/>
    </source>
</evidence>
<evidence type="ECO:0000256" key="9">
    <source>
        <dbReference type="ARBA" id="ARBA00022842"/>
    </source>
</evidence>
<dbReference type="InterPro" id="IPR023214">
    <property type="entry name" value="HAD_sf"/>
</dbReference>
<evidence type="ECO:0000256" key="5">
    <source>
        <dbReference type="ARBA" id="ARBA00013066"/>
    </source>
</evidence>
<dbReference type="SFLD" id="SFLDG01138">
    <property type="entry name" value="C1.6.2:_Deoxy-d-mannose-octulo"/>
    <property type="match status" value="1"/>
</dbReference>
<comment type="subunit">
    <text evidence="4">Homotetramer.</text>
</comment>
<organism evidence="12 13">
    <name type="scientific">Kordiimonas sediminis</name>
    <dbReference type="NCBI Taxonomy" id="1735581"/>
    <lineage>
        <taxon>Bacteria</taxon>
        <taxon>Pseudomonadati</taxon>
        <taxon>Pseudomonadota</taxon>
        <taxon>Alphaproteobacteria</taxon>
        <taxon>Kordiimonadales</taxon>
        <taxon>Kordiimonadaceae</taxon>
        <taxon>Kordiimonas</taxon>
    </lineage>
</organism>
<comment type="caution">
    <text evidence="12">The sequence shown here is derived from an EMBL/GenBank/DDBJ whole genome shotgun (WGS) entry which is preliminary data.</text>
</comment>
<keyword evidence="13" id="KW-1185">Reference proteome</keyword>
<dbReference type="GO" id="GO:0008781">
    <property type="term" value="F:N-acylneuraminate cytidylyltransferase activity"/>
    <property type="evidence" value="ECO:0007669"/>
    <property type="project" value="TreeGrafter"/>
</dbReference>
<dbReference type="NCBIfam" id="TIGR01670">
    <property type="entry name" value="KdsC-phosphatas"/>
    <property type="match status" value="1"/>
</dbReference>
<dbReference type="PIRSF" id="PIRSF006118">
    <property type="entry name" value="KDO8-P_Ptase"/>
    <property type="match status" value="1"/>
</dbReference>
<evidence type="ECO:0000256" key="11">
    <source>
        <dbReference type="PIRSR" id="PIRSR006118-2"/>
    </source>
</evidence>
<dbReference type="GO" id="GO:0019143">
    <property type="term" value="F:3-deoxy-manno-octulosonate-8-phosphatase activity"/>
    <property type="evidence" value="ECO:0007669"/>
    <property type="project" value="UniProtKB-EC"/>
</dbReference>
<keyword evidence="7 11" id="KW-0479">Metal-binding</keyword>
<protein>
    <recommendedName>
        <fullName evidence="6">3-deoxy-D-manno-octulosonate 8-phosphate phosphatase KdsC</fullName>
        <ecNumber evidence="5">3.1.3.45</ecNumber>
    </recommendedName>
    <alternativeName>
        <fullName evidence="10">KDO 8-P phosphatase</fullName>
    </alternativeName>
</protein>
<dbReference type="FunFam" id="3.40.50.1000:FF:000029">
    <property type="entry name" value="3-deoxy-D-manno-octulosonate 8-phosphate phosphatase KdsC"/>
    <property type="match status" value="1"/>
</dbReference>
<evidence type="ECO:0000256" key="7">
    <source>
        <dbReference type="ARBA" id="ARBA00022723"/>
    </source>
</evidence>
<dbReference type="SFLD" id="SFLDG01136">
    <property type="entry name" value="C1.6:_Phosphoserine_Phosphatas"/>
    <property type="match status" value="1"/>
</dbReference>
<comment type="cofactor">
    <cofactor evidence="2 11">
        <name>Mg(2+)</name>
        <dbReference type="ChEBI" id="CHEBI:18420"/>
    </cofactor>
</comment>
<dbReference type="EC" id="3.1.3.45" evidence="5"/>
<name>A0A919AQE6_9PROT</name>
<dbReference type="Pfam" id="PF08282">
    <property type="entry name" value="Hydrolase_3"/>
    <property type="match status" value="1"/>
</dbReference>
<dbReference type="NCBIfam" id="TIGR01662">
    <property type="entry name" value="HAD-SF-IIIA"/>
    <property type="match status" value="1"/>
</dbReference>
<reference evidence="12" key="2">
    <citation type="submission" date="2020-09" db="EMBL/GenBank/DDBJ databases">
        <authorList>
            <person name="Sun Q."/>
            <person name="Kim S."/>
        </authorList>
    </citation>
    <scope>NUCLEOTIDE SEQUENCE</scope>
    <source>
        <strain evidence="12">KCTC 42590</strain>
    </source>
</reference>
<dbReference type="InterPro" id="IPR010023">
    <property type="entry name" value="KdsC_fam"/>
</dbReference>
<accession>A0A919AQE6</accession>
<dbReference type="InterPro" id="IPR006549">
    <property type="entry name" value="HAD-SF_hydro_IIIA"/>
</dbReference>
<evidence type="ECO:0000256" key="6">
    <source>
        <dbReference type="ARBA" id="ARBA00020092"/>
    </source>
</evidence>
<evidence type="ECO:0000256" key="3">
    <source>
        <dbReference type="ARBA" id="ARBA00005893"/>
    </source>
</evidence>
<dbReference type="CDD" id="cd01630">
    <property type="entry name" value="HAD_KDO-like"/>
    <property type="match status" value="1"/>
</dbReference>
<dbReference type="AlphaFoldDB" id="A0A919AQE6"/>
<evidence type="ECO:0000256" key="4">
    <source>
        <dbReference type="ARBA" id="ARBA00011881"/>
    </source>
</evidence>
<feature type="binding site" evidence="11">
    <location>
        <position position="102"/>
    </location>
    <ligand>
        <name>Mg(2+)</name>
        <dbReference type="ChEBI" id="CHEBI:18420"/>
    </ligand>
</feature>
<evidence type="ECO:0000256" key="2">
    <source>
        <dbReference type="ARBA" id="ARBA00001946"/>
    </source>
</evidence>
<keyword evidence="8" id="KW-0378">Hydrolase</keyword>
<dbReference type="Gene3D" id="3.40.50.1000">
    <property type="entry name" value="HAD superfamily/HAD-like"/>
    <property type="match status" value="1"/>
</dbReference>
<evidence type="ECO:0000256" key="1">
    <source>
        <dbReference type="ARBA" id="ARBA00000898"/>
    </source>
</evidence>
<dbReference type="PANTHER" id="PTHR21485:SF3">
    <property type="entry name" value="N-ACYLNEURAMINATE CYTIDYLYLTRANSFERASE"/>
    <property type="match status" value="1"/>
</dbReference>
<gene>
    <name evidence="12" type="ORF">GCM10017044_11060</name>
</gene>
<dbReference type="SFLD" id="SFLDS00003">
    <property type="entry name" value="Haloacid_Dehalogenase"/>
    <property type="match status" value="1"/>
</dbReference>
<proteinExistence type="inferred from homology"/>
<dbReference type="GO" id="GO:0046872">
    <property type="term" value="F:metal ion binding"/>
    <property type="evidence" value="ECO:0007669"/>
    <property type="project" value="UniProtKB-KW"/>
</dbReference>
<dbReference type="SUPFAM" id="SSF56784">
    <property type="entry name" value="HAD-like"/>
    <property type="match status" value="1"/>
</dbReference>
<dbReference type="InterPro" id="IPR050793">
    <property type="entry name" value="CMP-NeuNAc_synthase"/>
</dbReference>
<dbReference type="InterPro" id="IPR036412">
    <property type="entry name" value="HAD-like_sf"/>
</dbReference>
<comment type="similarity">
    <text evidence="3">Belongs to the KdsC family.</text>
</comment>
<feature type="binding site" evidence="11">
    <location>
        <position position="9"/>
    </location>
    <ligand>
        <name>Mg(2+)</name>
        <dbReference type="ChEBI" id="CHEBI:18420"/>
    </ligand>
</feature>
<feature type="binding site" evidence="11">
    <location>
        <position position="11"/>
    </location>
    <ligand>
        <name>substrate</name>
    </ligand>
</feature>
<comment type="catalytic activity">
    <reaction evidence="1">
        <text>3-deoxy-alpha-D-manno-2-octulosonate-8-phosphate + H2O = 3-deoxy-alpha-D-manno-oct-2-ulosonate + phosphate</text>
        <dbReference type="Rhea" id="RHEA:11500"/>
        <dbReference type="ChEBI" id="CHEBI:15377"/>
        <dbReference type="ChEBI" id="CHEBI:43474"/>
        <dbReference type="ChEBI" id="CHEBI:85985"/>
        <dbReference type="ChEBI" id="CHEBI:85986"/>
        <dbReference type="EC" id="3.1.3.45"/>
    </reaction>
</comment>
<reference evidence="12" key="1">
    <citation type="journal article" date="2014" name="Int. J. Syst. Evol. Microbiol.">
        <title>Complete genome sequence of Corynebacterium casei LMG S-19264T (=DSM 44701T), isolated from a smear-ripened cheese.</title>
        <authorList>
            <consortium name="US DOE Joint Genome Institute (JGI-PGF)"/>
            <person name="Walter F."/>
            <person name="Albersmeier A."/>
            <person name="Kalinowski J."/>
            <person name="Ruckert C."/>
        </authorList>
    </citation>
    <scope>NUCLEOTIDE SEQUENCE</scope>
    <source>
        <strain evidence="12">KCTC 42590</strain>
    </source>
</reference>
<evidence type="ECO:0000313" key="13">
    <source>
        <dbReference type="Proteomes" id="UP000630923"/>
    </source>
</evidence>
<keyword evidence="9 11" id="KW-0460">Magnesium</keyword>
<dbReference type="RefSeq" id="WP_191250638.1">
    <property type="nucleotide sequence ID" value="NZ_BNCI01000001.1"/>
</dbReference>